<dbReference type="PANTHER" id="PTHR34610:SF3">
    <property type="entry name" value="SSL7007 PROTEIN"/>
    <property type="match status" value="1"/>
</dbReference>
<dbReference type="Gene3D" id="3.40.50.1010">
    <property type="entry name" value="5'-nuclease"/>
    <property type="match status" value="1"/>
</dbReference>
<evidence type="ECO:0000259" key="1">
    <source>
        <dbReference type="Pfam" id="PF13470"/>
    </source>
</evidence>
<name>A0AAP9WKJ9_LEPIR</name>
<dbReference type="InterPro" id="IPR002850">
    <property type="entry name" value="PIN_toxin-like"/>
</dbReference>
<dbReference type="NCBIfam" id="TIGR00305">
    <property type="entry name" value="putative toxin-antitoxin system toxin component, PIN family"/>
    <property type="match status" value="1"/>
</dbReference>
<dbReference type="Pfam" id="PF13470">
    <property type="entry name" value="PIN_3"/>
    <property type="match status" value="1"/>
</dbReference>
<dbReference type="AlphaFoldDB" id="A0AAP9WKJ9"/>
<evidence type="ECO:0000313" key="3">
    <source>
        <dbReference type="Proteomes" id="UP000663255"/>
    </source>
</evidence>
<dbReference type="EMBL" id="CP043893">
    <property type="protein sequence ID" value="QOI49892.1"/>
    <property type="molecule type" value="Genomic_DNA"/>
</dbReference>
<dbReference type="SUPFAM" id="SSF88723">
    <property type="entry name" value="PIN domain-like"/>
    <property type="match status" value="1"/>
</dbReference>
<feature type="domain" description="PIN" evidence="1">
    <location>
        <begin position="2"/>
        <end position="115"/>
    </location>
</feature>
<dbReference type="RefSeq" id="WP_000869702.1">
    <property type="nucleotide sequence ID" value="NZ_CP043893.1"/>
</dbReference>
<sequence>MKVVLDTNVLYQALRANKGASRAILDLIFDQKIKLGLSIPVFKEYEEVLNRRTSKADLGINDKEIKKILGFIAYVSYPQTIYFGFRPNLRDEDDNHFVELTIACNADYLITSNVKDYLIDNDLKFQDLKVITPSDFMNYWRENYENKS</sequence>
<dbReference type="Proteomes" id="UP000663255">
    <property type="component" value="Chromosome 1"/>
</dbReference>
<organism evidence="2 3">
    <name type="scientific">Leptospira interrogans serovar Bataviae</name>
    <dbReference type="NCBI Taxonomy" id="312175"/>
    <lineage>
        <taxon>Bacteria</taxon>
        <taxon>Pseudomonadati</taxon>
        <taxon>Spirochaetota</taxon>
        <taxon>Spirochaetia</taxon>
        <taxon>Leptospirales</taxon>
        <taxon>Leptospiraceae</taxon>
        <taxon>Leptospira</taxon>
    </lineage>
</organism>
<protein>
    <submittedName>
        <fullName evidence="2">Toxin-antitoxin system toxin component, PIN family</fullName>
    </submittedName>
</protein>
<evidence type="ECO:0000313" key="2">
    <source>
        <dbReference type="EMBL" id="QOI49892.1"/>
    </source>
</evidence>
<reference evidence="2" key="1">
    <citation type="submission" date="2019-09" db="EMBL/GenBank/DDBJ databases">
        <title>Comparative Genomics of Leptospira interrogans Reveals Genome Plasticity - A Common Adaptive Strategy for Survival in Various Hosts.</title>
        <authorList>
            <person name="Ramli S.R."/>
            <person name="Bunk B."/>
            <person name="Goris M."/>
            <person name="Bhuju S."/>
            <person name="Jarek M."/>
            <person name="Sproer C."/>
            <person name="Mustakim S."/>
            <person name="Strommenger B."/>
            <person name="Pessler F."/>
        </authorList>
    </citation>
    <scope>NUCLEOTIDE SEQUENCE</scope>
    <source>
        <strain evidence="2">1489</strain>
    </source>
</reference>
<accession>A0AAP9WKJ9</accession>
<dbReference type="InterPro" id="IPR002716">
    <property type="entry name" value="PIN_dom"/>
</dbReference>
<dbReference type="InterPro" id="IPR029060">
    <property type="entry name" value="PIN-like_dom_sf"/>
</dbReference>
<gene>
    <name evidence="2" type="ORF">Lepto1489_05050</name>
</gene>
<proteinExistence type="predicted"/>
<dbReference type="PANTHER" id="PTHR34610">
    <property type="entry name" value="SSL7007 PROTEIN"/>
    <property type="match status" value="1"/>
</dbReference>